<protein>
    <submittedName>
        <fullName evidence="1">Uncharacterized protein</fullName>
    </submittedName>
</protein>
<accession>A0AAI9MV40</accession>
<organism evidence="1">
    <name type="scientific">Providencia stuartii</name>
    <dbReference type="NCBI Taxonomy" id="588"/>
    <lineage>
        <taxon>Bacteria</taxon>
        <taxon>Pseudomonadati</taxon>
        <taxon>Pseudomonadota</taxon>
        <taxon>Gammaproteobacteria</taxon>
        <taxon>Enterobacterales</taxon>
        <taxon>Morganellaceae</taxon>
        <taxon>Providencia</taxon>
    </lineage>
</organism>
<evidence type="ECO:0000313" key="1">
    <source>
        <dbReference type="EMBL" id="EMP9431625.1"/>
    </source>
</evidence>
<reference evidence="1" key="1">
    <citation type="submission" date="2024-02" db="EMBL/GenBank/DDBJ databases">
        <authorList>
            <consortium name="Clinical and Environmental Microbiology Branch: Whole genome sequencing antimicrobial resistance pathogens in the healthcare setting"/>
        </authorList>
    </citation>
    <scope>NUCLEOTIDE SEQUENCE</scope>
    <source>
        <strain evidence="1">2020GO-00142</strain>
    </source>
</reference>
<gene>
    <name evidence="1" type="ORF">JRA39_000633</name>
</gene>
<sequence>MKLKNILDAMRCGANWLFGMYQRPYLKEWDDYLNYLIDECGVVEEGDCTITFSDHGEKVKVWKENKYYSYGHQRNFGERDAYEFRPSFITMIKLSNFVDSREQKRVDTFVSELAKKVKR</sequence>
<dbReference type="EMBL" id="AAZDVE040000003">
    <property type="protein sequence ID" value="EMP9431625.1"/>
    <property type="molecule type" value="Genomic_DNA"/>
</dbReference>
<name>A0AAI9MV40_PROST</name>
<proteinExistence type="predicted"/>
<dbReference type="AlphaFoldDB" id="A0AAI9MV40"/>
<comment type="caution">
    <text evidence="1">The sequence shown here is derived from an EMBL/GenBank/DDBJ whole genome shotgun (WGS) entry which is preliminary data.</text>
</comment>